<feature type="compositionally biased region" description="Basic residues" evidence="1">
    <location>
        <begin position="60"/>
        <end position="69"/>
    </location>
</feature>
<reference evidence="3" key="1">
    <citation type="submission" date="2016-11" db="EMBL/GenBank/DDBJ databases">
        <authorList>
            <person name="Varghese N."/>
            <person name="Submissions S."/>
        </authorList>
    </citation>
    <scope>NUCLEOTIDE SEQUENCE [LARGE SCALE GENOMIC DNA]</scope>
    <source>
        <strain evidence="3">DSM 27370</strain>
    </source>
</reference>
<evidence type="ECO:0008006" key="4">
    <source>
        <dbReference type="Google" id="ProtNLM"/>
    </source>
</evidence>
<dbReference type="AlphaFoldDB" id="A0A1M5JPH4"/>
<feature type="region of interest" description="Disordered" evidence="1">
    <location>
        <begin position="49"/>
        <end position="69"/>
    </location>
</feature>
<evidence type="ECO:0000313" key="3">
    <source>
        <dbReference type="Proteomes" id="UP000184480"/>
    </source>
</evidence>
<protein>
    <recommendedName>
        <fullName evidence="4">NYN domain-containing protein</fullName>
    </recommendedName>
</protein>
<gene>
    <name evidence="2" type="ORF">SAMN05444362_1272</name>
</gene>
<organism evidence="2 3">
    <name type="scientific">Dysgonomonas macrotermitis</name>
    <dbReference type="NCBI Taxonomy" id="1346286"/>
    <lineage>
        <taxon>Bacteria</taxon>
        <taxon>Pseudomonadati</taxon>
        <taxon>Bacteroidota</taxon>
        <taxon>Bacteroidia</taxon>
        <taxon>Bacteroidales</taxon>
        <taxon>Dysgonomonadaceae</taxon>
        <taxon>Dysgonomonas</taxon>
    </lineage>
</organism>
<evidence type="ECO:0000256" key="1">
    <source>
        <dbReference type="SAM" id="MobiDB-lite"/>
    </source>
</evidence>
<sequence length="69" mass="7199">MKKDKSQKDNSAQKVAVLIDGDNASSAKLGEVTEVASRYGQVLSDVFTGIGAKPGSPAGKNRRGNIHTV</sequence>
<dbReference type="Proteomes" id="UP000184480">
    <property type="component" value="Unassembled WGS sequence"/>
</dbReference>
<accession>A0A1M5JPH4</accession>
<keyword evidence="3" id="KW-1185">Reference proteome</keyword>
<evidence type="ECO:0000313" key="2">
    <source>
        <dbReference type="EMBL" id="SHG42431.1"/>
    </source>
</evidence>
<proteinExistence type="predicted"/>
<dbReference type="STRING" id="1346286.SAMN05444362_1272"/>
<dbReference type="EMBL" id="FQUC01000027">
    <property type="protein sequence ID" value="SHG42431.1"/>
    <property type="molecule type" value="Genomic_DNA"/>
</dbReference>
<name>A0A1M5JPH4_9BACT</name>